<keyword evidence="2" id="KW-1185">Reference proteome</keyword>
<name>A0A3P8U4T3_AMPPE</name>
<protein>
    <submittedName>
        <fullName evidence="1">Uncharacterized protein</fullName>
    </submittedName>
</protein>
<reference evidence="1" key="2">
    <citation type="submission" date="2025-08" db="UniProtKB">
        <authorList>
            <consortium name="Ensembl"/>
        </authorList>
    </citation>
    <scope>IDENTIFICATION</scope>
</reference>
<reference evidence="1 2" key="1">
    <citation type="submission" date="2018-03" db="EMBL/GenBank/DDBJ databases">
        <title>Finding Nemo's genes: A chromosome-scale reference assembly of the genome of the orange clownfish Amphiprion percula.</title>
        <authorList>
            <person name="Lehmann R."/>
        </authorList>
    </citation>
    <scope>NUCLEOTIDE SEQUENCE</scope>
</reference>
<reference evidence="1" key="3">
    <citation type="submission" date="2025-09" db="UniProtKB">
        <authorList>
            <consortium name="Ensembl"/>
        </authorList>
    </citation>
    <scope>IDENTIFICATION</scope>
</reference>
<evidence type="ECO:0000313" key="2">
    <source>
        <dbReference type="Proteomes" id="UP000265080"/>
    </source>
</evidence>
<dbReference type="AlphaFoldDB" id="A0A3P8U4T3"/>
<sequence>MSLKVAFKMSRDCLNFILLRHGWQPVQVRDFRLFCDMCWHSFDKSSMPALKHNHFSQSSLAAPVLHSPAGNYRHEGFYPQDVNNAATSCHTQTLQMLGPLGNNIISHSTLTQPCLSAIFC</sequence>
<organism evidence="1 2">
    <name type="scientific">Amphiprion percula</name>
    <name type="common">Orange clownfish</name>
    <name type="synonym">Lutjanus percula</name>
    <dbReference type="NCBI Taxonomy" id="161767"/>
    <lineage>
        <taxon>Eukaryota</taxon>
        <taxon>Metazoa</taxon>
        <taxon>Chordata</taxon>
        <taxon>Craniata</taxon>
        <taxon>Vertebrata</taxon>
        <taxon>Euteleostomi</taxon>
        <taxon>Actinopterygii</taxon>
        <taxon>Neopterygii</taxon>
        <taxon>Teleostei</taxon>
        <taxon>Neoteleostei</taxon>
        <taxon>Acanthomorphata</taxon>
        <taxon>Ovalentaria</taxon>
        <taxon>Pomacentridae</taxon>
        <taxon>Amphiprion</taxon>
    </lineage>
</organism>
<proteinExistence type="predicted"/>
<evidence type="ECO:0000313" key="1">
    <source>
        <dbReference type="Ensembl" id="ENSAPEP00000030302.1"/>
    </source>
</evidence>
<accession>A0A3P8U4T3</accession>
<dbReference type="Ensembl" id="ENSAPET00000031113.1">
    <property type="protein sequence ID" value="ENSAPEP00000030302.1"/>
    <property type="gene ID" value="ENSAPEG00000021530.1"/>
</dbReference>
<dbReference type="Proteomes" id="UP000265080">
    <property type="component" value="Chromosome 22"/>
</dbReference>